<dbReference type="GO" id="GO:0005634">
    <property type="term" value="C:nucleus"/>
    <property type="evidence" value="ECO:0007669"/>
    <property type="project" value="UniProtKB-SubCell"/>
</dbReference>
<accession>A0AAJ6QVX3</accession>
<dbReference type="InterPro" id="IPR009057">
    <property type="entry name" value="Homeodomain-like_sf"/>
</dbReference>
<feature type="DNA-binding region" description="Homeobox" evidence="6">
    <location>
        <begin position="198"/>
        <end position="260"/>
    </location>
</feature>
<dbReference type="Pfam" id="PF16493">
    <property type="entry name" value="Meis_PKNOX_N"/>
    <property type="match status" value="1"/>
</dbReference>
<evidence type="ECO:0000259" key="8">
    <source>
        <dbReference type="PROSITE" id="PS50071"/>
    </source>
</evidence>
<evidence type="ECO:0000256" key="6">
    <source>
        <dbReference type="PROSITE-ProRule" id="PRU00108"/>
    </source>
</evidence>
<gene>
    <name evidence="10" type="primary">LOC100908881</name>
</gene>
<dbReference type="RefSeq" id="XP_003745598.1">
    <property type="nucleotide sequence ID" value="XM_003745550.2"/>
</dbReference>
<keyword evidence="9" id="KW-1185">Reference proteome</keyword>
<dbReference type="GO" id="GO:0000987">
    <property type="term" value="F:cis-regulatory region sequence-specific DNA binding"/>
    <property type="evidence" value="ECO:0007669"/>
    <property type="project" value="UniProtKB-ARBA"/>
</dbReference>
<dbReference type="AlphaFoldDB" id="A0AAJ6QVX3"/>
<evidence type="ECO:0000313" key="9">
    <source>
        <dbReference type="Proteomes" id="UP000694867"/>
    </source>
</evidence>
<evidence type="ECO:0000256" key="3">
    <source>
        <dbReference type="ARBA" id="ARBA00023125"/>
    </source>
</evidence>
<reference evidence="10" key="1">
    <citation type="submission" date="2025-08" db="UniProtKB">
        <authorList>
            <consortium name="RefSeq"/>
        </authorList>
    </citation>
    <scope>IDENTIFICATION</scope>
</reference>
<dbReference type="SMART" id="SM00389">
    <property type="entry name" value="HOX"/>
    <property type="match status" value="1"/>
</dbReference>
<dbReference type="PANTHER" id="PTHR11850">
    <property type="entry name" value="HOMEOBOX PROTEIN TRANSCRIPTION FACTORS"/>
    <property type="match status" value="1"/>
</dbReference>
<dbReference type="Proteomes" id="UP000694867">
    <property type="component" value="Unplaced"/>
</dbReference>
<dbReference type="GO" id="GO:0048646">
    <property type="term" value="P:anatomical structure formation involved in morphogenesis"/>
    <property type="evidence" value="ECO:0007669"/>
    <property type="project" value="UniProtKB-ARBA"/>
</dbReference>
<dbReference type="GeneID" id="100908881"/>
<dbReference type="InterPro" id="IPR001356">
    <property type="entry name" value="HD"/>
</dbReference>
<dbReference type="Pfam" id="PF05920">
    <property type="entry name" value="Homeobox_KN"/>
    <property type="match status" value="1"/>
</dbReference>
<keyword evidence="4 6" id="KW-0371">Homeobox</keyword>
<dbReference type="GO" id="GO:0001654">
    <property type="term" value="P:eye development"/>
    <property type="evidence" value="ECO:0007669"/>
    <property type="project" value="UniProtKB-ARBA"/>
</dbReference>
<dbReference type="PROSITE" id="PS50071">
    <property type="entry name" value="HOMEOBOX_2"/>
    <property type="match status" value="1"/>
</dbReference>
<feature type="domain" description="Homeobox" evidence="8">
    <location>
        <begin position="196"/>
        <end position="259"/>
    </location>
</feature>
<keyword evidence="5 6" id="KW-0539">Nucleus</keyword>
<evidence type="ECO:0000256" key="5">
    <source>
        <dbReference type="ARBA" id="ARBA00023242"/>
    </source>
</evidence>
<dbReference type="InterPro" id="IPR050224">
    <property type="entry name" value="TALE_homeobox"/>
</dbReference>
<dbReference type="GO" id="GO:0006355">
    <property type="term" value="P:regulation of DNA-templated transcription"/>
    <property type="evidence" value="ECO:0007669"/>
    <property type="project" value="InterPro"/>
</dbReference>
<evidence type="ECO:0000256" key="7">
    <source>
        <dbReference type="SAM" id="MobiDB-lite"/>
    </source>
</evidence>
<comment type="similarity">
    <text evidence="2">Belongs to the TALE/MEIS homeobox family.</text>
</comment>
<feature type="compositionally biased region" description="Polar residues" evidence="7">
    <location>
        <begin position="155"/>
        <end position="168"/>
    </location>
</feature>
<dbReference type="CDD" id="cd00086">
    <property type="entry name" value="homeodomain"/>
    <property type="match status" value="1"/>
</dbReference>
<comment type="subcellular location">
    <subcellularLocation>
        <location evidence="1 6">Nucleus</location>
    </subcellularLocation>
</comment>
<sequence>MTMSESSSDQELEVDVDVDVENSDQELNISLEETEFIKKALLKHPLFPLLALLFEKCELATMTCGAEPDNEKLEREFMEFAQSTKEWSAGEGSIDQLMLESLQVLRIHLGELQKVNELCNNFCQRYIRCLRDKMHSSNLLKDAHFDVDDSDDDQLSNGSAGETENSQEAKAATVGPPPKKVTRSMSVSRSTPNPNQSSSSTRGVLPKQATELMRAWLFAHIVHPYPSEEEKKIIAQQTNLSLLQVNNWFINARRRILQPMLDSQNSQKA</sequence>
<evidence type="ECO:0000256" key="2">
    <source>
        <dbReference type="ARBA" id="ARBA00009661"/>
    </source>
</evidence>
<evidence type="ECO:0000313" key="10">
    <source>
        <dbReference type="RefSeq" id="XP_003745598.1"/>
    </source>
</evidence>
<name>A0AAJ6QVX3_9ACAR</name>
<dbReference type="GO" id="GO:0048663">
    <property type="term" value="P:neuron fate commitment"/>
    <property type="evidence" value="ECO:0007669"/>
    <property type="project" value="UniProtKB-ARBA"/>
</dbReference>
<feature type="compositionally biased region" description="Low complexity" evidence="7">
    <location>
        <begin position="188"/>
        <end position="202"/>
    </location>
</feature>
<dbReference type="SUPFAM" id="SSF46689">
    <property type="entry name" value="Homeodomain-like"/>
    <property type="match status" value="1"/>
</dbReference>
<keyword evidence="3 6" id="KW-0238">DNA-binding</keyword>
<feature type="region of interest" description="Disordered" evidence="7">
    <location>
        <begin position="145"/>
        <end position="205"/>
    </location>
</feature>
<organism evidence="9 10">
    <name type="scientific">Galendromus occidentalis</name>
    <name type="common">western predatory mite</name>
    <dbReference type="NCBI Taxonomy" id="34638"/>
    <lineage>
        <taxon>Eukaryota</taxon>
        <taxon>Metazoa</taxon>
        <taxon>Ecdysozoa</taxon>
        <taxon>Arthropoda</taxon>
        <taxon>Chelicerata</taxon>
        <taxon>Arachnida</taxon>
        <taxon>Acari</taxon>
        <taxon>Parasitiformes</taxon>
        <taxon>Mesostigmata</taxon>
        <taxon>Gamasina</taxon>
        <taxon>Phytoseioidea</taxon>
        <taxon>Phytoseiidae</taxon>
        <taxon>Typhlodrominae</taxon>
        <taxon>Galendromus</taxon>
    </lineage>
</organism>
<proteinExistence type="inferred from homology"/>
<dbReference type="Gene3D" id="1.10.10.60">
    <property type="entry name" value="Homeodomain-like"/>
    <property type="match status" value="1"/>
</dbReference>
<protein>
    <submittedName>
        <fullName evidence="10">Homeobox protein PKNOX2</fullName>
    </submittedName>
</protein>
<dbReference type="InterPro" id="IPR032453">
    <property type="entry name" value="PKNOX/Meis_N"/>
</dbReference>
<evidence type="ECO:0000256" key="4">
    <source>
        <dbReference type="ARBA" id="ARBA00023155"/>
    </source>
</evidence>
<dbReference type="KEGG" id="goe:100908881"/>
<evidence type="ECO:0000256" key="1">
    <source>
        <dbReference type="ARBA" id="ARBA00004123"/>
    </source>
</evidence>
<dbReference type="FunFam" id="1.10.10.60:FF:000004">
    <property type="entry name" value="Meis2 homeobox isoform 2c"/>
    <property type="match status" value="1"/>
</dbReference>
<dbReference type="InterPro" id="IPR008422">
    <property type="entry name" value="KN_HD"/>
</dbReference>